<organism evidence="2 3">
    <name type="scientific">Crassostrea virginica</name>
    <name type="common">Eastern oyster</name>
    <dbReference type="NCBI Taxonomy" id="6565"/>
    <lineage>
        <taxon>Eukaryota</taxon>
        <taxon>Metazoa</taxon>
        <taxon>Spiralia</taxon>
        <taxon>Lophotrochozoa</taxon>
        <taxon>Mollusca</taxon>
        <taxon>Bivalvia</taxon>
        <taxon>Autobranchia</taxon>
        <taxon>Pteriomorphia</taxon>
        <taxon>Ostreida</taxon>
        <taxon>Ostreoidea</taxon>
        <taxon>Ostreidae</taxon>
        <taxon>Crassostrea</taxon>
    </lineage>
</organism>
<proteinExistence type="predicted"/>
<evidence type="ECO:0000256" key="1">
    <source>
        <dbReference type="SAM" id="Phobius"/>
    </source>
</evidence>
<protein>
    <submittedName>
        <fullName evidence="3">ATP-binding cassette sub-family A member 1-like</fullName>
    </submittedName>
</protein>
<keyword evidence="2" id="KW-1185">Reference proteome</keyword>
<dbReference type="Proteomes" id="UP000694844">
    <property type="component" value="Chromosome 2"/>
</dbReference>
<dbReference type="KEGG" id="cvn:111120204"/>
<dbReference type="OrthoDB" id="8061355at2759"/>
<evidence type="ECO:0000313" key="2">
    <source>
        <dbReference type="Proteomes" id="UP000694844"/>
    </source>
</evidence>
<dbReference type="RefSeq" id="XP_022316642.1">
    <property type="nucleotide sequence ID" value="XM_022460934.1"/>
</dbReference>
<keyword evidence="1" id="KW-0812">Transmembrane</keyword>
<evidence type="ECO:0000313" key="3">
    <source>
        <dbReference type="RefSeq" id="XP_022316642.1"/>
    </source>
</evidence>
<feature type="transmembrane region" description="Helical" evidence="1">
    <location>
        <begin position="24"/>
        <end position="42"/>
    </location>
</feature>
<name>A0A8B8CLC1_CRAVI</name>
<keyword evidence="1" id="KW-1133">Transmembrane helix</keyword>
<reference evidence="3" key="1">
    <citation type="submission" date="2025-08" db="UniProtKB">
        <authorList>
            <consortium name="RefSeq"/>
        </authorList>
    </citation>
    <scope>IDENTIFICATION</scope>
    <source>
        <tissue evidence="3">Whole sample</tissue>
    </source>
</reference>
<dbReference type="AlphaFoldDB" id="A0A8B8CLC1"/>
<dbReference type="GeneID" id="111120204"/>
<keyword evidence="1" id="KW-0472">Membrane</keyword>
<accession>A0A8B8CLC1</accession>
<sequence>MGLFGQFLQLLWKNVILRKRQKHVLLLEVVWPVFIFLVFIIIRQGTPPEKKDTCSYNEHAMPSAGLVPFLQSTVCNLQNPCEARSKLEIRQNSMNSFAAAIQDLTPHFSDEPTLRALKSVKTGTKLAKVINTLSQNGSLSSVMNDTNFVVRKFFRDPDKMKDILVIN</sequence>
<gene>
    <name evidence="3" type="primary">LOC111120204</name>
</gene>